<proteinExistence type="predicted"/>
<organism evidence="1 2">
    <name type="scientific">Silicimonas algicola</name>
    <dbReference type="NCBI Taxonomy" id="1826607"/>
    <lineage>
        <taxon>Bacteria</taxon>
        <taxon>Pseudomonadati</taxon>
        <taxon>Pseudomonadota</taxon>
        <taxon>Alphaproteobacteria</taxon>
        <taxon>Rhodobacterales</taxon>
        <taxon>Paracoccaceae</taxon>
    </lineage>
</organism>
<dbReference type="AlphaFoldDB" id="A0A316G5T9"/>
<keyword evidence="2" id="KW-1185">Reference proteome</keyword>
<name>A0A316G5T9_9RHOB</name>
<gene>
    <name evidence="1" type="ORF">C8D95_10825</name>
</gene>
<accession>A0A316G5T9</accession>
<reference evidence="1 2" key="1">
    <citation type="submission" date="2018-05" db="EMBL/GenBank/DDBJ databases">
        <title>Genomic Encyclopedia of Type Strains, Phase IV (KMG-IV): sequencing the most valuable type-strain genomes for metagenomic binning, comparative biology and taxonomic classification.</title>
        <authorList>
            <person name="Goeker M."/>
        </authorList>
    </citation>
    <scope>NUCLEOTIDE SEQUENCE [LARGE SCALE GENOMIC DNA]</scope>
    <source>
        <strain evidence="1 2">DSM 103371</strain>
    </source>
</reference>
<dbReference type="RefSeq" id="WP_109760159.1">
    <property type="nucleotide sequence ID" value="NZ_CP034588.1"/>
</dbReference>
<dbReference type="Proteomes" id="UP000245390">
    <property type="component" value="Unassembled WGS sequence"/>
</dbReference>
<evidence type="ECO:0000313" key="2">
    <source>
        <dbReference type="Proteomes" id="UP000245390"/>
    </source>
</evidence>
<comment type="caution">
    <text evidence="1">The sequence shown here is derived from an EMBL/GenBank/DDBJ whole genome shotgun (WGS) entry which is preliminary data.</text>
</comment>
<evidence type="ECO:0000313" key="1">
    <source>
        <dbReference type="EMBL" id="PWK55150.1"/>
    </source>
</evidence>
<sequence length="189" mass="20732">MRLNRQQRRAVKSLSRGKSLGETYVLAQAAVNLSLGAPMMPEEAERAEAIARHHLGRSWFHGGPSGFCEGFTLLPAGQTGANPRRHVRGHAEDRRRWVFIASDYETAAKYAARIGGTVYEVEPVGPVYADLEEFRSALMVVEQHLEQNPRLAALVSVLSQDEQDAELAKRITQYCCGSAKVVSVAAEVG</sequence>
<dbReference type="KEGG" id="salo:EF888_07145"/>
<dbReference type="EMBL" id="QGGV01000008">
    <property type="protein sequence ID" value="PWK55150.1"/>
    <property type="molecule type" value="Genomic_DNA"/>
</dbReference>
<protein>
    <submittedName>
        <fullName evidence="1">Uncharacterized protein</fullName>
    </submittedName>
</protein>